<evidence type="ECO:0000313" key="3">
    <source>
        <dbReference type="Proteomes" id="UP000238348"/>
    </source>
</evidence>
<dbReference type="InterPro" id="IPR008979">
    <property type="entry name" value="Galactose-bd-like_sf"/>
</dbReference>
<dbReference type="AlphaFoldDB" id="A0A2L0EWB4"/>
<dbReference type="SUPFAM" id="SSF49785">
    <property type="entry name" value="Galactose-binding domain-like"/>
    <property type="match status" value="1"/>
</dbReference>
<protein>
    <recommendedName>
        <fullName evidence="4">CBM11 domain-containing protein</fullName>
    </recommendedName>
</protein>
<name>A0A2L0EWB4_SORCE</name>
<feature type="chain" id="PRO_5014824018" description="CBM11 domain-containing protein" evidence="1">
    <location>
        <begin position="37"/>
        <end position="277"/>
    </location>
</feature>
<keyword evidence="1" id="KW-0732">Signal</keyword>
<organism evidence="2 3">
    <name type="scientific">Sorangium cellulosum</name>
    <name type="common">Polyangium cellulosum</name>
    <dbReference type="NCBI Taxonomy" id="56"/>
    <lineage>
        <taxon>Bacteria</taxon>
        <taxon>Pseudomonadati</taxon>
        <taxon>Myxococcota</taxon>
        <taxon>Polyangia</taxon>
        <taxon>Polyangiales</taxon>
        <taxon>Polyangiaceae</taxon>
        <taxon>Sorangium</taxon>
    </lineage>
</organism>
<gene>
    <name evidence="2" type="ORF">SOCE26_050370</name>
</gene>
<sequence>MRRRQRRTDGGAMARMPLAAAAGALCAAAVWPGCNAIVGIEAPVREDATAATEAGSGSAGAGGAQPDCTLLEVSPEETLELSMIDDMEDGNIGILKGDGATPRQGAWFTYSDGSEGGAQEPSDLAELVAAMMPARGDSERAVHTSGNDLFTKWGAGTGFRLNGAYYDATDYRGITFWARAEEGSPTGLSVTFVDQQTDPGGGICGDKKGQVPCFDHFHTSVPLTSDWKHFKVPVGCLVQTGYGLFEAPAQDRIQAIQFSFGPGQAFDFWIDDVAFYK</sequence>
<dbReference type="Gene3D" id="2.60.120.430">
    <property type="entry name" value="Galactose-binding lectin"/>
    <property type="match status" value="1"/>
</dbReference>
<dbReference type="EMBL" id="CP012673">
    <property type="protein sequence ID" value="AUX43587.1"/>
    <property type="molecule type" value="Genomic_DNA"/>
</dbReference>
<reference evidence="2 3" key="1">
    <citation type="submission" date="2015-09" db="EMBL/GenBank/DDBJ databases">
        <title>Sorangium comparison.</title>
        <authorList>
            <person name="Zaburannyi N."/>
            <person name="Bunk B."/>
            <person name="Overmann J."/>
            <person name="Mueller R."/>
        </authorList>
    </citation>
    <scope>NUCLEOTIDE SEQUENCE [LARGE SCALE GENOMIC DNA]</scope>
    <source>
        <strain evidence="2 3">So ce26</strain>
    </source>
</reference>
<proteinExistence type="predicted"/>
<dbReference type="Proteomes" id="UP000238348">
    <property type="component" value="Chromosome"/>
</dbReference>
<evidence type="ECO:0008006" key="4">
    <source>
        <dbReference type="Google" id="ProtNLM"/>
    </source>
</evidence>
<evidence type="ECO:0000256" key="1">
    <source>
        <dbReference type="SAM" id="SignalP"/>
    </source>
</evidence>
<evidence type="ECO:0000313" key="2">
    <source>
        <dbReference type="EMBL" id="AUX43587.1"/>
    </source>
</evidence>
<feature type="signal peptide" evidence="1">
    <location>
        <begin position="1"/>
        <end position="36"/>
    </location>
</feature>
<accession>A0A2L0EWB4</accession>